<dbReference type="AlphaFoldDB" id="A0A8S0VNJ8"/>
<evidence type="ECO:0000313" key="1">
    <source>
        <dbReference type="EMBL" id="CAA3033584.1"/>
    </source>
</evidence>
<gene>
    <name evidence="1" type="ORF">OLEA9_A068373</name>
</gene>
<accession>A0A8S0VNJ8</accession>
<protein>
    <submittedName>
        <fullName evidence="1">Uncharacterized protein</fullName>
    </submittedName>
</protein>
<keyword evidence="2" id="KW-1185">Reference proteome</keyword>
<dbReference type="Gramene" id="OE9A068373T1">
    <property type="protein sequence ID" value="OE9A068373C1"/>
    <property type="gene ID" value="OE9A068373"/>
</dbReference>
<dbReference type="OrthoDB" id="774557at2759"/>
<dbReference type="EMBL" id="CACTIH010010812">
    <property type="protein sequence ID" value="CAA3033584.1"/>
    <property type="molecule type" value="Genomic_DNA"/>
</dbReference>
<evidence type="ECO:0000313" key="2">
    <source>
        <dbReference type="Proteomes" id="UP000594638"/>
    </source>
</evidence>
<reference evidence="1 2" key="1">
    <citation type="submission" date="2019-12" db="EMBL/GenBank/DDBJ databases">
        <authorList>
            <person name="Alioto T."/>
            <person name="Alioto T."/>
            <person name="Gomez Garrido J."/>
        </authorList>
    </citation>
    <scope>NUCLEOTIDE SEQUENCE [LARGE SCALE GENOMIC DNA]</scope>
</reference>
<comment type="caution">
    <text evidence="1">The sequence shown here is derived from an EMBL/GenBank/DDBJ whole genome shotgun (WGS) entry which is preliminary data.</text>
</comment>
<organism evidence="1 2">
    <name type="scientific">Olea europaea subsp. europaea</name>
    <dbReference type="NCBI Taxonomy" id="158383"/>
    <lineage>
        <taxon>Eukaryota</taxon>
        <taxon>Viridiplantae</taxon>
        <taxon>Streptophyta</taxon>
        <taxon>Embryophyta</taxon>
        <taxon>Tracheophyta</taxon>
        <taxon>Spermatophyta</taxon>
        <taxon>Magnoliopsida</taxon>
        <taxon>eudicotyledons</taxon>
        <taxon>Gunneridae</taxon>
        <taxon>Pentapetalae</taxon>
        <taxon>asterids</taxon>
        <taxon>lamiids</taxon>
        <taxon>Lamiales</taxon>
        <taxon>Oleaceae</taxon>
        <taxon>Oleeae</taxon>
        <taxon>Olea</taxon>
    </lineage>
</organism>
<name>A0A8S0VNJ8_OLEEU</name>
<proteinExistence type="predicted"/>
<sequence>MQNQFNMNMLGNGPNVSSLLHQSFGNGGPSSGNQRVLIDNVAETDPLSSVSNGMGFNQSSSSCMSSSITMNPNSSAVFCSREPPTKTTAAIANNASWIRRCWNR</sequence>
<dbReference type="Proteomes" id="UP000594638">
    <property type="component" value="Unassembled WGS sequence"/>
</dbReference>